<accession>A0ABW2A280</accession>
<organism evidence="7 8">
    <name type="scientific">Marinobacterium aestuariivivens</name>
    <dbReference type="NCBI Taxonomy" id="1698799"/>
    <lineage>
        <taxon>Bacteria</taxon>
        <taxon>Pseudomonadati</taxon>
        <taxon>Pseudomonadota</taxon>
        <taxon>Gammaproteobacteria</taxon>
        <taxon>Oceanospirillales</taxon>
        <taxon>Oceanospirillaceae</taxon>
        <taxon>Marinobacterium</taxon>
    </lineage>
</organism>
<reference evidence="8" key="1">
    <citation type="journal article" date="2019" name="Int. J. Syst. Evol. Microbiol.">
        <title>The Global Catalogue of Microorganisms (GCM) 10K type strain sequencing project: providing services to taxonomists for standard genome sequencing and annotation.</title>
        <authorList>
            <consortium name="The Broad Institute Genomics Platform"/>
            <consortium name="The Broad Institute Genome Sequencing Center for Infectious Disease"/>
            <person name="Wu L."/>
            <person name="Ma J."/>
        </authorList>
    </citation>
    <scope>NUCLEOTIDE SEQUENCE [LARGE SCALE GENOMIC DNA]</scope>
    <source>
        <strain evidence="8">NBRC 111756</strain>
    </source>
</reference>
<protein>
    <submittedName>
        <fullName evidence="7">Cache domain-containing protein</fullName>
    </submittedName>
</protein>
<evidence type="ECO:0000256" key="3">
    <source>
        <dbReference type="ARBA" id="ARBA00022692"/>
    </source>
</evidence>
<evidence type="ECO:0000256" key="4">
    <source>
        <dbReference type="ARBA" id="ARBA00022989"/>
    </source>
</evidence>
<dbReference type="RefSeq" id="WP_379910055.1">
    <property type="nucleotide sequence ID" value="NZ_JBHSWE010000001.1"/>
</dbReference>
<dbReference type="CDD" id="cd18773">
    <property type="entry name" value="PDC1_HK_sensor"/>
    <property type="match status" value="1"/>
</dbReference>
<sequence length="259" mass="28929">MTSIKTKLLAAFLCTTLLPVIIVASLTLRNVNEDAEKRFLDASSLDISIVDHSFGIFFDLIGDQVSMMADYPILAETDKGAISTYFGEGRKPSEVAMASGGREQRLFELFSAIGNNNPMLGYVYMGDRHGGYLEWPGTYSYGEWDPRKRPWFDMGRNGNYEVVRRDGYYWEGDNSVYVSMLKAFKNARGEFEGVVAIDVSLKSLTDMVQEIRFGETGFIMAIEGDGKVLVDGSNPDNNFKSLSDLDAPISSQYRHRNPA</sequence>
<gene>
    <name evidence="7" type="ORF">ACFQDL_16845</name>
</gene>
<evidence type="ECO:0000313" key="8">
    <source>
        <dbReference type="Proteomes" id="UP001596422"/>
    </source>
</evidence>
<dbReference type="Pfam" id="PF02743">
    <property type="entry name" value="dCache_1"/>
    <property type="match status" value="1"/>
</dbReference>
<dbReference type="Proteomes" id="UP001596422">
    <property type="component" value="Unassembled WGS sequence"/>
</dbReference>
<comment type="caution">
    <text evidence="7">The sequence shown here is derived from an EMBL/GenBank/DDBJ whole genome shotgun (WGS) entry which is preliminary data.</text>
</comment>
<keyword evidence="3" id="KW-0812">Transmembrane</keyword>
<name>A0ABW2A280_9GAMM</name>
<comment type="subcellular location">
    <subcellularLocation>
        <location evidence="1">Cell membrane</location>
        <topology evidence="1">Multi-pass membrane protein</topology>
    </subcellularLocation>
</comment>
<keyword evidence="2" id="KW-1003">Cell membrane</keyword>
<evidence type="ECO:0000256" key="5">
    <source>
        <dbReference type="ARBA" id="ARBA00023136"/>
    </source>
</evidence>
<evidence type="ECO:0000256" key="2">
    <source>
        <dbReference type="ARBA" id="ARBA00022475"/>
    </source>
</evidence>
<keyword evidence="5" id="KW-0472">Membrane</keyword>
<dbReference type="Gene3D" id="3.30.450.20">
    <property type="entry name" value="PAS domain"/>
    <property type="match status" value="2"/>
</dbReference>
<evidence type="ECO:0000259" key="6">
    <source>
        <dbReference type="Pfam" id="PF02743"/>
    </source>
</evidence>
<evidence type="ECO:0000313" key="7">
    <source>
        <dbReference type="EMBL" id="MFC6671552.1"/>
    </source>
</evidence>
<dbReference type="EMBL" id="JBHSWE010000001">
    <property type="protein sequence ID" value="MFC6671552.1"/>
    <property type="molecule type" value="Genomic_DNA"/>
</dbReference>
<feature type="domain" description="Cache" evidence="6">
    <location>
        <begin position="112"/>
        <end position="249"/>
    </location>
</feature>
<evidence type="ECO:0000256" key="1">
    <source>
        <dbReference type="ARBA" id="ARBA00004651"/>
    </source>
</evidence>
<keyword evidence="8" id="KW-1185">Reference proteome</keyword>
<dbReference type="InterPro" id="IPR033479">
    <property type="entry name" value="dCache_1"/>
</dbReference>
<proteinExistence type="predicted"/>
<keyword evidence="4" id="KW-1133">Transmembrane helix</keyword>